<dbReference type="Pfam" id="PF01048">
    <property type="entry name" value="PNP_UDP_1"/>
    <property type="match status" value="1"/>
</dbReference>
<comment type="caution">
    <text evidence="3">The sequence shown here is derived from an EMBL/GenBank/DDBJ whole genome shotgun (WGS) entry which is preliminary data.</text>
</comment>
<keyword evidence="1" id="KW-0040">ANK repeat</keyword>
<dbReference type="PROSITE" id="PS50297">
    <property type="entry name" value="ANK_REP_REGION"/>
    <property type="match status" value="1"/>
</dbReference>
<name>A0AAD6I2D6_PENCN</name>
<dbReference type="Gene3D" id="1.25.40.20">
    <property type="entry name" value="Ankyrin repeat-containing domain"/>
    <property type="match status" value="1"/>
</dbReference>
<feature type="repeat" description="ANK" evidence="1">
    <location>
        <begin position="398"/>
        <end position="432"/>
    </location>
</feature>
<dbReference type="InterPro" id="IPR035994">
    <property type="entry name" value="Nucleoside_phosphorylase_sf"/>
</dbReference>
<evidence type="ECO:0000313" key="4">
    <source>
        <dbReference type="Proteomes" id="UP001219568"/>
    </source>
</evidence>
<dbReference type="Proteomes" id="UP001219568">
    <property type="component" value="Unassembled WGS sequence"/>
</dbReference>
<gene>
    <name evidence="3" type="ORF">N7460_012403</name>
</gene>
<dbReference type="SUPFAM" id="SSF48403">
    <property type="entry name" value="Ankyrin repeat"/>
    <property type="match status" value="1"/>
</dbReference>
<accession>A0AAD6I2D6</accession>
<dbReference type="Gene3D" id="3.40.50.1580">
    <property type="entry name" value="Nucleoside phosphorylase domain"/>
    <property type="match status" value="1"/>
</dbReference>
<dbReference type="PANTHER" id="PTHR46082">
    <property type="entry name" value="ATP/GTP-BINDING PROTEIN-RELATED"/>
    <property type="match status" value="1"/>
</dbReference>
<dbReference type="AlphaFoldDB" id="A0AAD6I2D6"/>
<dbReference type="PROSITE" id="PS50088">
    <property type="entry name" value="ANK_REPEAT"/>
    <property type="match status" value="1"/>
</dbReference>
<evidence type="ECO:0000256" key="1">
    <source>
        <dbReference type="PROSITE-ProRule" id="PRU00023"/>
    </source>
</evidence>
<dbReference type="Pfam" id="PF13857">
    <property type="entry name" value="Ank_5"/>
    <property type="match status" value="1"/>
</dbReference>
<dbReference type="GO" id="GO:0009116">
    <property type="term" value="P:nucleoside metabolic process"/>
    <property type="evidence" value="ECO:0007669"/>
    <property type="project" value="InterPro"/>
</dbReference>
<dbReference type="InterPro" id="IPR053137">
    <property type="entry name" value="NLR-like"/>
</dbReference>
<evidence type="ECO:0000259" key="2">
    <source>
        <dbReference type="Pfam" id="PF01048"/>
    </source>
</evidence>
<reference evidence="3" key="2">
    <citation type="submission" date="2023-01" db="EMBL/GenBank/DDBJ databases">
        <authorList>
            <person name="Petersen C."/>
        </authorList>
    </citation>
    <scope>NUCLEOTIDE SEQUENCE</scope>
    <source>
        <strain evidence="3">IBT 15450</strain>
    </source>
</reference>
<dbReference type="InterPro" id="IPR036770">
    <property type="entry name" value="Ankyrin_rpt-contain_sf"/>
</dbReference>
<dbReference type="SUPFAM" id="SSF53167">
    <property type="entry name" value="Purine and uridine phosphorylases"/>
    <property type="match status" value="1"/>
</dbReference>
<dbReference type="InterPro" id="IPR000845">
    <property type="entry name" value="Nucleoside_phosphorylase_d"/>
</dbReference>
<feature type="domain" description="Nucleoside phosphorylase" evidence="2">
    <location>
        <begin position="8"/>
        <end position="297"/>
    </location>
</feature>
<dbReference type="EMBL" id="JAQJZL010000015">
    <property type="protein sequence ID" value="KAJ6027586.1"/>
    <property type="molecule type" value="Genomic_DNA"/>
</dbReference>
<organism evidence="3 4">
    <name type="scientific">Penicillium canescens</name>
    <dbReference type="NCBI Taxonomy" id="5083"/>
    <lineage>
        <taxon>Eukaryota</taxon>
        <taxon>Fungi</taxon>
        <taxon>Dikarya</taxon>
        <taxon>Ascomycota</taxon>
        <taxon>Pezizomycotina</taxon>
        <taxon>Eurotiomycetes</taxon>
        <taxon>Eurotiomycetidae</taxon>
        <taxon>Eurotiales</taxon>
        <taxon>Aspergillaceae</taxon>
        <taxon>Penicillium</taxon>
    </lineage>
</organism>
<keyword evidence="4" id="KW-1185">Reference proteome</keyword>
<dbReference type="GO" id="GO:0003824">
    <property type="term" value="F:catalytic activity"/>
    <property type="evidence" value="ECO:0007669"/>
    <property type="project" value="InterPro"/>
</dbReference>
<protein>
    <submittedName>
        <fullName evidence="3">Nucleoside phosphorylase domain-containing protein</fullName>
    </submittedName>
</protein>
<dbReference type="PANTHER" id="PTHR46082:SF11">
    <property type="entry name" value="AAA+ ATPASE DOMAIN-CONTAINING PROTEIN-RELATED"/>
    <property type="match status" value="1"/>
</dbReference>
<evidence type="ECO:0000313" key="3">
    <source>
        <dbReference type="EMBL" id="KAJ6027586.1"/>
    </source>
</evidence>
<sequence length="474" mass="52770">MKHEDYKVGWICTLPTELAAAACMLDERHDVLPQPAPDDNNYTLGRIGPHNVTIAGLPAGVTGVTSAARVAKQMRTTFPSIKFGLMVGIGGGVPSYDHDIRLGDVVVSKPGDTSGGVIQFDFGKTVKEGRFVRSGSLNRPPDVLLNAVTSLQARHMYETSQIPRILSDSTARFPLRKQACSYPGASSDKLYHWEYNHLQCQATCAQCDSIHLVSRPSRPSNDPVVHYGLIASGNQVMRDGVTREQLRKELNILCFEMEAAGLMDNFPCLVVRGISDYADTHKNKQWQDYAAATAAAYAKELLGITHIHGNVSNEGAEKNISGRIQILNPNIASDRETLYRHFLSSLSTDPIPREDHCAQQAYHVSEHILWKSHQVGPWELWLRKYLEDGNPLNIRDFRGKTPLHHAVVTKYERIDKVRALVEAGADLAMKDFMGQTPVDLARDTDEQIFLFLLKAWQNLAVAEKRIRIGNRIIS</sequence>
<reference evidence="3" key="1">
    <citation type="journal article" date="2023" name="IMA Fungus">
        <title>Comparative genomic study of the Penicillium genus elucidates a diverse pangenome and 15 lateral gene transfer events.</title>
        <authorList>
            <person name="Petersen C."/>
            <person name="Sorensen T."/>
            <person name="Nielsen M.R."/>
            <person name="Sondergaard T.E."/>
            <person name="Sorensen J.L."/>
            <person name="Fitzpatrick D.A."/>
            <person name="Frisvad J.C."/>
            <person name="Nielsen K.L."/>
        </authorList>
    </citation>
    <scope>NUCLEOTIDE SEQUENCE</scope>
    <source>
        <strain evidence="3">IBT 15450</strain>
    </source>
</reference>
<dbReference type="InterPro" id="IPR002110">
    <property type="entry name" value="Ankyrin_rpt"/>
</dbReference>
<proteinExistence type="predicted"/>